<reference evidence="2" key="1">
    <citation type="submission" date="2018-11" db="EMBL/GenBank/DDBJ databases">
        <authorList>
            <person name="Alioto T."/>
            <person name="Alioto T."/>
        </authorList>
    </citation>
    <scope>NUCLEOTIDE SEQUENCE</scope>
</reference>
<dbReference type="InterPro" id="IPR038499">
    <property type="entry name" value="BRO1_sf"/>
</dbReference>
<evidence type="ECO:0000313" key="2">
    <source>
        <dbReference type="EMBL" id="VDI78957.1"/>
    </source>
</evidence>
<sequence>MATFLAVPLKQTQEVELIKPMRSFIQNTFSQADPDDYNKALNEFSKLRNLMIAKSVDKHDSALEILYR</sequence>
<dbReference type="EMBL" id="UYJE01010028">
    <property type="protein sequence ID" value="VDI78957.1"/>
    <property type="molecule type" value="Genomic_DNA"/>
</dbReference>
<evidence type="ECO:0000313" key="3">
    <source>
        <dbReference type="Proteomes" id="UP000596742"/>
    </source>
</evidence>
<protein>
    <recommendedName>
        <fullName evidence="1">BRO1 domain-containing protein</fullName>
    </recommendedName>
</protein>
<dbReference type="InterPro" id="IPR004328">
    <property type="entry name" value="BRO1_dom"/>
</dbReference>
<organism evidence="2 3">
    <name type="scientific">Mytilus galloprovincialis</name>
    <name type="common">Mediterranean mussel</name>
    <dbReference type="NCBI Taxonomy" id="29158"/>
    <lineage>
        <taxon>Eukaryota</taxon>
        <taxon>Metazoa</taxon>
        <taxon>Spiralia</taxon>
        <taxon>Lophotrochozoa</taxon>
        <taxon>Mollusca</taxon>
        <taxon>Bivalvia</taxon>
        <taxon>Autobranchia</taxon>
        <taxon>Pteriomorphia</taxon>
        <taxon>Mytilida</taxon>
        <taxon>Mytiloidea</taxon>
        <taxon>Mytilidae</taxon>
        <taxon>Mytilinae</taxon>
        <taxon>Mytilus</taxon>
    </lineage>
</organism>
<dbReference type="AlphaFoldDB" id="A0A8B6HFP4"/>
<keyword evidence="3" id="KW-1185">Reference proteome</keyword>
<dbReference type="Pfam" id="PF03097">
    <property type="entry name" value="BRO1"/>
    <property type="match status" value="1"/>
</dbReference>
<name>A0A8B6HFP4_MYTGA</name>
<gene>
    <name evidence="2" type="ORF">MGAL_10B023495</name>
</gene>
<dbReference type="OrthoDB" id="2141925at2759"/>
<dbReference type="Gene3D" id="1.25.40.280">
    <property type="entry name" value="alix/aip1 like domains"/>
    <property type="match status" value="1"/>
</dbReference>
<feature type="domain" description="BRO1" evidence="1">
    <location>
        <begin position="4"/>
        <end position="68"/>
    </location>
</feature>
<proteinExistence type="predicted"/>
<accession>A0A8B6HFP4</accession>
<dbReference type="Proteomes" id="UP000596742">
    <property type="component" value="Unassembled WGS sequence"/>
</dbReference>
<comment type="caution">
    <text evidence="2">The sequence shown here is derived from an EMBL/GenBank/DDBJ whole genome shotgun (WGS) entry which is preliminary data.</text>
</comment>
<evidence type="ECO:0000259" key="1">
    <source>
        <dbReference type="Pfam" id="PF03097"/>
    </source>
</evidence>